<comment type="similarity">
    <text evidence="1">Belongs to the AfsR/DnrI/RedD regulatory family.</text>
</comment>
<dbReference type="InterPro" id="IPR001789">
    <property type="entry name" value="Sig_transdc_resp-reg_receiver"/>
</dbReference>
<dbReference type="Gene3D" id="3.40.50.2300">
    <property type="match status" value="1"/>
</dbReference>
<dbReference type="SUPFAM" id="SSF52172">
    <property type="entry name" value="CheY-like"/>
    <property type="match status" value="1"/>
</dbReference>
<dbReference type="RefSeq" id="WP_377563109.1">
    <property type="nucleotide sequence ID" value="NZ_JBHTJZ010000007.1"/>
</dbReference>
<evidence type="ECO:0000256" key="5">
    <source>
        <dbReference type="ARBA" id="ARBA00023163"/>
    </source>
</evidence>
<dbReference type="Pfam" id="PF00486">
    <property type="entry name" value="Trans_reg_C"/>
    <property type="match status" value="1"/>
</dbReference>
<dbReference type="Proteomes" id="UP001596989">
    <property type="component" value="Unassembled WGS sequence"/>
</dbReference>
<organism evidence="9 10">
    <name type="scientific">Paenibacillus chungangensis</name>
    <dbReference type="NCBI Taxonomy" id="696535"/>
    <lineage>
        <taxon>Bacteria</taxon>
        <taxon>Bacillati</taxon>
        <taxon>Bacillota</taxon>
        <taxon>Bacilli</taxon>
        <taxon>Bacillales</taxon>
        <taxon>Paenibacillaceae</taxon>
        <taxon>Paenibacillus</taxon>
    </lineage>
</organism>
<dbReference type="SMART" id="SM00862">
    <property type="entry name" value="Trans_reg_C"/>
    <property type="match status" value="1"/>
</dbReference>
<dbReference type="SUPFAM" id="SSF46894">
    <property type="entry name" value="C-terminal effector domain of the bipartite response regulators"/>
    <property type="match status" value="1"/>
</dbReference>
<dbReference type="Pfam" id="PF00072">
    <property type="entry name" value="Response_reg"/>
    <property type="match status" value="1"/>
</dbReference>
<accession>A0ABW3HNY2</accession>
<evidence type="ECO:0000259" key="8">
    <source>
        <dbReference type="PROSITE" id="PS50110"/>
    </source>
</evidence>
<proteinExistence type="inferred from homology"/>
<keyword evidence="6" id="KW-0597">Phosphoprotein</keyword>
<dbReference type="InterPro" id="IPR016032">
    <property type="entry name" value="Sig_transdc_resp-reg_C-effctor"/>
</dbReference>
<dbReference type="EMBL" id="JBHTJZ010000007">
    <property type="protein sequence ID" value="MFD0959152.1"/>
    <property type="molecule type" value="Genomic_DNA"/>
</dbReference>
<evidence type="ECO:0000256" key="6">
    <source>
        <dbReference type="PROSITE-ProRule" id="PRU00169"/>
    </source>
</evidence>
<feature type="domain" description="Response regulatory" evidence="8">
    <location>
        <begin position="2"/>
        <end position="116"/>
    </location>
</feature>
<comment type="caution">
    <text evidence="9">The sequence shown here is derived from an EMBL/GenBank/DDBJ whole genome shotgun (WGS) entry which is preliminary data.</text>
</comment>
<dbReference type="InterPro" id="IPR051677">
    <property type="entry name" value="AfsR-DnrI-RedD_regulator"/>
</dbReference>
<dbReference type="SUPFAM" id="SSF48452">
    <property type="entry name" value="TPR-like"/>
    <property type="match status" value="1"/>
</dbReference>
<evidence type="ECO:0000256" key="7">
    <source>
        <dbReference type="SAM" id="MobiDB-lite"/>
    </source>
</evidence>
<reference evidence="10" key="1">
    <citation type="journal article" date="2019" name="Int. J. Syst. Evol. Microbiol.">
        <title>The Global Catalogue of Microorganisms (GCM) 10K type strain sequencing project: providing services to taxonomists for standard genome sequencing and annotation.</title>
        <authorList>
            <consortium name="The Broad Institute Genomics Platform"/>
            <consortium name="The Broad Institute Genome Sequencing Center for Infectious Disease"/>
            <person name="Wu L."/>
            <person name="Ma J."/>
        </authorList>
    </citation>
    <scope>NUCLEOTIDE SEQUENCE [LARGE SCALE GENOMIC DNA]</scope>
    <source>
        <strain evidence="10">CCUG 59129</strain>
    </source>
</reference>
<keyword evidence="2" id="KW-0902">Two-component regulatory system</keyword>
<dbReference type="PROSITE" id="PS50110">
    <property type="entry name" value="RESPONSE_REGULATORY"/>
    <property type="match status" value="1"/>
</dbReference>
<evidence type="ECO:0000256" key="3">
    <source>
        <dbReference type="ARBA" id="ARBA00023015"/>
    </source>
</evidence>
<dbReference type="Gene3D" id="1.10.10.10">
    <property type="entry name" value="Winged helix-like DNA-binding domain superfamily/Winged helix DNA-binding domain"/>
    <property type="match status" value="1"/>
</dbReference>
<keyword evidence="5" id="KW-0804">Transcription</keyword>
<dbReference type="PANTHER" id="PTHR35807:SF2">
    <property type="entry name" value="TRANSCRIPTIONAL ACTIVATOR DOMAIN"/>
    <property type="match status" value="1"/>
</dbReference>
<evidence type="ECO:0000256" key="2">
    <source>
        <dbReference type="ARBA" id="ARBA00023012"/>
    </source>
</evidence>
<dbReference type="SMART" id="SM01043">
    <property type="entry name" value="BTAD"/>
    <property type="match status" value="1"/>
</dbReference>
<evidence type="ECO:0000313" key="9">
    <source>
        <dbReference type="EMBL" id="MFD0959152.1"/>
    </source>
</evidence>
<keyword evidence="10" id="KW-1185">Reference proteome</keyword>
<name>A0ABW3HNY2_9BACL</name>
<dbReference type="PANTHER" id="PTHR35807">
    <property type="entry name" value="TRANSCRIPTIONAL REGULATOR REDD-RELATED"/>
    <property type="match status" value="1"/>
</dbReference>
<dbReference type="InterPro" id="IPR036388">
    <property type="entry name" value="WH-like_DNA-bd_sf"/>
</dbReference>
<dbReference type="Gene3D" id="1.25.40.10">
    <property type="entry name" value="Tetratricopeptide repeat domain"/>
    <property type="match status" value="1"/>
</dbReference>
<keyword evidence="3" id="KW-0805">Transcription regulation</keyword>
<dbReference type="Pfam" id="PF03704">
    <property type="entry name" value="BTAD"/>
    <property type="match status" value="1"/>
</dbReference>
<feature type="region of interest" description="Disordered" evidence="7">
    <location>
        <begin position="111"/>
        <end position="131"/>
    </location>
</feature>
<sequence>MRVVIIDDDQAMLTVMKRRLARIEGIEVAASLRQVPDALDYFRNHTADLVFIDIEIAGDNGLQLARELRERHQELDIVFVTSHREYALDAFDAYPLDYMVKPISAPRLSETVERAKRKRQEQPGAGGDANEPKRLVVQGLGSLTVSDRQGNVVKWISSKSKELFAFLLLNHGKTVSRSLIIEHVFPDMPLNNSKTYLHTAVYQLRKALSSQGLREMVVSNHNQYRLELASVEVDFIDFEHKVAALGAIHESSLEDALTLEQQHAGELFGELSYVWAIPEQERLGYLYDHFAKRLIRMLMDGQQVEAALPIARKLVRRQELDEEANLLLMQVLGEMKDWKALQTHYERFRDLLQRELGIKPSFELAELLPFYNE</sequence>
<protein>
    <submittedName>
        <fullName evidence="9">Response regulator</fullName>
    </submittedName>
</protein>
<dbReference type="InterPro" id="IPR005158">
    <property type="entry name" value="BTAD"/>
</dbReference>
<feature type="modified residue" description="4-aspartylphosphate" evidence="6">
    <location>
        <position position="53"/>
    </location>
</feature>
<dbReference type="InterPro" id="IPR011006">
    <property type="entry name" value="CheY-like_superfamily"/>
</dbReference>
<dbReference type="InterPro" id="IPR001867">
    <property type="entry name" value="OmpR/PhoB-type_DNA-bd"/>
</dbReference>
<evidence type="ECO:0000313" key="10">
    <source>
        <dbReference type="Proteomes" id="UP001596989"/>
    </source>
</evidence>
<evidence type="ECO:0000256" key="1">
    <source>
        <dbReference type="ARBA" id="ARBA00005820"/>
    </source>
</evidence>
<gene>
    <name evidence="9" type="ORF">ACFQ2I_07100</name>
</gene>
<dbReference type="InterPro" id="IPR011990">
    <property type="entry name" value="TPR-like_helical_dom_sf"/>
</dbReference>
<evidence type="ECO:0000256" key="4">
    <source>
        <dbReference type="ARBA" id="ARBA00023125"/>
    </source>
</evidence>
<keyword evidence="4" id="KW-0238">DNA-binding</keyword>
<dbReference type="SMART" id="SM00448">
    <property type="entry name" value="REC"/>
    <property type="match status" value="1"/>
</dbReference>